<keyword evidence="4" id="KW-1185">Reference proteome</keyword>
<reference evidence="2" key="1">
    <citation type="submission" date="2021-02" db="EMBL/GenBank/DDBJ databases">
        <authorList>
            <person name="Nowell W R."/>
        </authorList>
    </citation>
    <scope>NUCLEOTIDE SEQUENCE</scope>
</reference>
<dbReference type="EMBL" id="CAJNOQ010001190">
    <property type="protein sequence ID" value="CAF0875488.1"/>
    <property type="molecule type" value="Genomic_DNA"/>
</dbReference>
<organism evidence="2 4">
    <name type="scientific">Didymodactylos carnosus</name>
    <dbReference type="NCBI Taxonomy" id="1234261"/>
    <lineage>
        <taxon>Eukaryota</taxon>
        <taxon>Metazoa</taxon>
        <taxon>Spiralia</taxon>
        <taxon>Gnathifera</taxon>
        <taxon>Rotifera</taxon>
        <taxon>Eurotatoria</taxon>
        <taxon>Bdelloidea</taxon>
        <taxon>Philodinida</taxon>
        <taxon>Philodinidae</taxon>
        <taxon>Didymodactylos</taxon>
    </lineage>
</organism>
<dbReference type="AlphaFoldDB" id="A0A813XZF4"/>
<dbReference type="OrthoDB" id="299997at2759"/>
<dbReference type="PANTHER" id="PTHR10579">
    <property type="entry name" value="CALCIUM-ACTIVATED CHLORIDE CHANNEL REGULATOR"/>
    <property type="match status" value="1"/>
</dbReference>
<evidence type="ECO:0000313" key="4">
    <source>
        <dbReference type="Proteomes" id="UP000663829"/>
    </source>
</evidence>
<dbReference type="SMART" id="SM00327">
    <property type="entry name" value="VWA"/>
    <property type="match status" value="1"/>
</dbReference>
<dbReference type="PANTHER" id="PTHR10579:SF43">
    <property type="entry name" value="ZINC FINGER (C3HC4-TYPE RING FINGER) FAMILY PROTEIN"/>
    <property type="match status" value="1"/>
</dbReference>
<dbReference type="InterPro" id="IPR002035">
    <property type="entry name" value="VWF_A"/>
</dbReference>
<dbReference type="Proteomes" id="UP000663829">
    <property type="component" value="Unassembled WGS sequence"/>
</dbReference>
<dbReference type="Gene3D" id="3.40.50.410">
    <property type="entry name" value="von Willebrand factor, type A domain"/>
    <property type="match status" value="1"/>
</dbReference>
<name>A0A813XZF4_9BILA</name>
<comment type="caution">
    <text evidence="2">The sequence shown here is derived from an EMBL/GenBank/DDBJ whole genome shotgun (WGS) entry which is preliminary data.</text>
</comment>
<dbReference type="Proteomes" id="UP000681722">
    <property type="component" value="Unassembled WGS sequence"/>
</dbReference>
<sequence length="500" mass="57495">MGNANGSQNSNYFRQQLFHNLLPKESSINVEGLFNEYYFDTGITKTNDLIHSTYQFASVKNILTNEQELYMTIGLNSCEDGKNERKYLNLIIVLDVSGSMSELFDNNSFNTSNEHSQMTKESKRKIHVAKQVLIELIHNLDAENERLGIVLFNQNANLLQPIRKVKEININELIERIDGIVPNGGTNMECGMIMGIDMLSDLLNENVNDTNNNRIIFLTDAQPNLGGEKSLLDLSKRAASKNSIYITYIGIGLDFNSDLVYELTKIHGSNYFSVHSSQEFVRILNNDFNYIVNPIGFNIITFIDSEKYEIDKIYGIPTSNEHEKSNYVRIDSVTPSAVDDKGCVKGSMIVVKFREKLTSNLNPSNSIQLTMRYENIHGQKQQQTIPTIININDKQDIFYDNLGIRKAILLLHYTLLIKNIIEDVNHHTKTYYDDLINKEQQHRLTDNTKMSTMVLKISKNMKNDLLKFRSHFIDEMKILDDNNLKKELDIIDKFRYAEEI</sequence>
<dbReference type="EMBL" id="CAJOBC010001190">
    <property type="protein sequence ID" value="CAF3662390.1"/>
    <property type="molecule type" value="Genomic_DNA"/>
</dbReference>
<accession>A0A813XZF4</accession>
<dbReference type="SUPFAM" id="SSF53300">
    <property type="entry name" value="vWA-like"/>
    <property type="match status" value="1"/>
</dbReference>
<dbReference type="InterPro" id="IPR036465">
    <property type="entry name" value="vWFA_dom_sf"/>
</dbReference>
<feature type="domain" description="VWFA" evidence="1">
    <location>
        <begin position="89"/>
        <end position="295"/>
    </location>
</feature>
<dbReference type="Pfam" id="PF13519">
    <property type="entry name" value="VWA_2"/>
    <property type="match status" value="1"/>
</dbReference>
<proteinExistence type="predicted"/>
<dbReference type="InterPro" id="IPR051266">
    <property type="entry name" value="CLCR"/>
</dbReference>
<protein>
    <recommendedName>
        <fullName evidence="1">VWFA domain-containing protein</fullName>
    </recommendedName>
</protein>
<dbReference type="PROSITE" id="PS50234">
    <property type="entry name" value="VWFA"/>
    <property type="match status" value="1"/>
</dbReference>
<evidence type="ECO:0000259" key="1">
    <source>
        <dbReference type="PROSITE" id="PS50234"/>
    </source>
</evidence>
<evidence type="ECO:0000313" key="3">
    <source>
        <dbReference type="EMBL" id="CAF3662390.1"/>
    </source>
</evidence>
<gene>
    <name evidence="2" type="ORF">GPM918_LOCUS7327</name>
    <name evidence="3" type="ORF">SRO942_LOCUS7327</name>
</gene>
<evidence type="ECO:0000313" key="2">
    <source>
        <dbReference type="EMBL" id="CAF0875488.1"/>
    </source>
</evidence>